<feature type="region of interest" description="Disordered" evidence="1">
    <location>
        <begin position="1"/>
        <end position="22"/>
    </location>
</feature>
<dbReference type="InterPro" id="IPR029063">
    <property type="entry name" value="SAM-dependent_MTases_sf"/>
</dbReference>
<name>A0A0D0PRL3_KITGR</name>
<reference evidence="2 3" key="1">
    <citation type="submission" date="2015-02" db="EMBL/GenBank/DDBJ databases">
        <title>Draft genome sequence of Kitasatospora griseola MF730-N6, a bafilomycin, terpentecin and satosporin producer.</title>
        <authorList>
            <person name="Arens J.C."/>
            <person name="Haltli B."/>
            <person name="Kerr R.G."/>
        </authorList>
    </citation>
    <scope>NUCLEOTIDE SEQUENCE [LARGE SCALE GENOMIC DNA]</scope>
    <source>
        <strain evidence="2 3">MF730-N6</strain>
    </source>
</reference>
<dbReference type="RefSeq" id="WP_043911250.1">
    <property type="nucleotide sequence ID" value="NZ_JXZB01000002.1"/>
</dbReference>
<dbReference type="EMBL" id="JXZB01000002">
    <property type="protein sequence ID" value="KIQ65174.1"/>
    <property type="molecule type" value="Genomic_DNA"/>
</dbReference>
<evidence type="ECO:0000313" key="2">
    <source>
        <dbReference type="EMBL" id="KIQ65174.1"/>
    </source>
</evidence>
<sequence>MSWTKCAEELAEQTTDPDSRWRGPVSEVARHLLVPKWWEPAEGGGWRLQVGERDPDLWFRRAYGHESVVTSVGGLHADHATPDDVPTGRPTSSATLTALIVKMLRHGRISNNHTLLDVGTGAGGLTAIASIRLGANRITSVDVDGYLSYAAKARLGEIGLRPEFLTMDATGPIPGAYDRIVSTVSVRPVPASWLQALYRGGRLVTTIADTALILTAWKDEDGGATGVIERDWAGFMATRHGPNYPPGLRDLFTTARESEGEEVKTYRYPVADIREHWETWSMFTITTPGIEIDFEERPGRRTAYLVHPDGSWARAEAERFEPPTVHQSGPRRLWEDVERIRNWREVEGGLPLYGCKARIDPDGTIRLNRGGWSATIGG</sequence>
<evidence type="ECO:0000313" key="3">
    <source>
        <dbReference type="Proteomes" id="UP000032066"/>
    </source>
</evidence>
<dbReference type="AlphaFoldDB" id="A0A0D0PRL3"/>
<comment type="caution">
    <text evidence="2">The sequence shown here is derived from an EMBL/GenBank/DDBJ whole genome shotgun (WGS) entry which is preliminary data.</text>
</comment>
<dbReference type="CDD" id="cd02440">
    <property type="entry name" value="AdoMet_MTases"/>
    <property type="match status" value="1"/>
</dbReference>
<evidence type="ECO:0000256" key="1">
    <source>
        <dbReference type="SAM" id="MobiDB-lite"/>
    </source>
</evidence>
<evidence type="ECO:0008006" key="4">
    <source>
        <dbReference type="Google" id="ProtNLM"/>
    </source>
</evidence>
<accession>A0A0D0PRL3</accession>
<dbReference type="OrthoDB" id="3450072at2"/>
<keyword evidence="3" id="KW-1185">Reference proteome</keyword>
<dbReference type="Proteomes" id="UP000032066">
    <property type="component" value="Unassembled WGS sequence"/>
</dbReference>
<dbReference type="PATRIC" id="fig|2064.6.peg.3094"/>
<proteinExistence type="predicted"/>
<protein>
    <recommendedName>
        <fullName evidence="4">Protein-L-isoaspartate O-methyltransferase</fullName>
    </recommendedName>
</protein>
<dbReference type="Pfam" id="PF01135">
    <property type="entry name" value="PCMT"/>
    <property type="match status" value="1"/>
</dbReference>
<dbReference type="STRING" id="2064.TR51_14360"/>
<organism evidence="2 3">
    <name type="scientific">Kitasatospora griseola</name>
    <name type="common">Streptomyces griseolosporeus</name>
    <dbReference type="NCBI Taxonomy" id="2064"/>
    <lineage>
        <taxon>Bacteria</taxon>
        <taxon>Bacillati</taxon>
        <taxon>Actinomycetota</taxon>
        <taxon>Actinomycetes</taxon>
        <taxon>Kitasatosporales</taxon>
        <taxon>Streptomycetaceae</taxon>
        <taxon>Kitasatospora</taxon>
    </lineage>
</organism>
<dbReference type="SUPFAM" id="SSF53335">
    <property type="entry name" value="S-adenosyl-L-methionine-dependent methyltransferases"/>
    <property type="match status" value="1"/>
</dbReference>
<dbReference type="Gene3D" id="3.40.50.150">
    <property type="entry name" value="Vaccinia Virus protein VP39"/>
    <property type="match status" value="1"/>
</dbReference>
<gene>
    <name evidence="2" type="ORF">TR51_14360</name>
</gene>